<proteinExistence type="predicted"/>
<dbReference type="OrthoDB" id="230178at2"/>
<evidence type="ECO:0000256" key="1">
    <source>
        <dbReference type="SAM" id="MobiDB-lite"/>
    </source>
</evidence>
<keyword evidence="3" id="KW-1185">Reference proteome</keyword>
<reference evidence="2 3" key="1">
    <citation type="submission" date="2018-12" db="EMBL/GenBank/DDBJ databases">
        <authorList>
            <person name="Toschakov S.V."/>
        </authorList>
    </citation>
    <scope>NUCLEOTIDE SEQUENCE [LARGE SCALE GENOMIC DNA]</scope>
    <source>
        <strain evidence="2 3">GM2012</strain>
    </source>
</reference>
<name>A0A432MMT5_9BACT</name>
<sequence length="578" mass="60472">MNRETRRQATTSRDSRSGARARLERLEPRQYLSGGVDQFDDLIPSLLYRRVEADTALVARSHPIGQGPGIQALVDNDGKVITGTLPNGDQYSITVHGPGVAIVTDTTPNDGLLNSEIDTIQLVGTSLGSTYVTGQVKSSDRVITDGTIGFNRLIAEDGVASVVLNGFILRSTGGSSTGTPRIALLGGVRTLSLTGIEAFVNPAGTPVDVIVGDPTTPLRVRPDIRIDHIYNTAFDPNVGPDNTVPQVTPTVRLLVNGQLRDLELGSVTANPVPADLSALFSPVGYTGRTSVQAQGVDGLKVVGSARNFTVSRDAQPFSSRFSGVDRVGHAYFGGNADAVAIDATSGRIGRLKFLRGLGNPTATQDTLLEAGIPVGERGYPAAGLAGGVIAAESIGRGEFGPARLVRQIPPDPSTIQDRGPGTVNYVRRPGAALTNATIAANQEIGDTNVVGDAQNTLVAAGFDYISFRQGLDPVRQPSRIGRYTQRGDLVDAVVAASYRPVDGVYGNGNDLAGNGAIAGRLTGNLYLSPGDDLTATPEGTPLVRGAGFFARRLAGYLPSLGGPQAQTSPRFKSVLYRV</sequence>
<gene>
    <name evidence="2" type="ORF">TsocGM_06840</name>
</gene>
<evidence type="ECO:0000313" key="2">
    <source>
        <dbReference type="EMBL" id="RUL88426.1"/>
    </source>
</evidence>
<organism evidence="2 3">
    <name type="scientific">Tautonia sociabilis</name>
    <dbReference type="NCBI Taxonomy" id="2080755"/>
    <lineage>
        <taxon>Bacteria</taxon>
        <taxon>Pseudomonadati</taxon>
        <taxon>Planctomycetota</taxon>
        <taxon>Planctomycetia</taxon>
        <taxon>Isosphaerales</taxon>
        <taxon>Isosphaeraceae</taxon>
        <taxon>Tautonia</taxon>
    </lineage>
</organism>
<dbReference type="EMBL" id="RYZH01000010">
    <property type="protein sequence ID" value="RUL88426.1"/>
    <property type="molecule type" value="Genomic_DNA"/>
</dbReference>
<accession>A0A432MMT5</accession>
<dbReference type="RefSeq" id="WP_126724563.1">
    <property type="nucleotide sequence ID" value="NZ_RYZH01000010.1"/>
</dbReference>
<evidence type="ECO:0000313" key="3">
    <source>
        <dbReference type="Proteomes" id="UP000280296"/>
    </source>
</evidence>
<dbReference type="AlphaFoldDB" id="A0A432MMT5"/>
<reference evidence="2 3" key="2">
    <citation type="submission" date="2019-01" db="EMBL/GenBank/DDBJ databases">
        <title>Tautonia sociabilis, a novel thermotolerant planctomycete of Isosphaeraceae family, isolated from a 4000 m deep subterranean habitat.</title>
        <authorList>
            <person name="Kovaleva O.L."/>
            <person name="Elcheninov A.G."/>
            <person name="Van Heerden E."/>
            <person name="Toshchakov S.V."/>
            <person name="Novikov A."/>
            <person name="Bonch-Osmolovskaya E.A."/>
            <person name="Kublanov I.V."/>
        </authorList>
    </citation>
    <scope>NUCLEOTIDE SEQUENCE [LARGE SCALE GENOMIC DNA]</scope>
    <source>
        <strain evidence="2 3">GM2012</strain>
    </source>
</reference>
<feature type="region of interest" description="Disordered" evidence="1">
    <location>
        <begin position="1"/>
        <end position="20"/>
    </location>
</feature>
<dbReference type="Proteomes" id="UP000280296">
    <property type="component" value="Unassembled WGS sequence"/>
</dbReference>
<comment type="caution">
    <text evidence="2">The sequence shown here is derived from an EMBL/GenBank/DDBJ whole genome shotgun (WGS) entry which is preliminary data.</text>
</comment>
<protein>
    <submittedName>
        <fullName evidence="2">Uncharacterized protein</fullName>
    </submittedName>
</protein>